<organism evidence="2 4">
    <name type="scientific">Streptantibioticus cattleyicolor (strain ATCC 35852 / DSM 46488 / JCM 4925 / NBRC 14057 / NRRL 8057)</name>
    <name type="common">Streptomyces cattleya</name>
    <dbReference type="NCBI Taxonomy" id="1003195"/>
    <lineage>
        <taxon>Bacteria</taxon>
        <taxon>Bacillati</taxon>
        <taxon>Actinomycetota</taxon>
        <taxon>Actinomycetes</taxon>
        <taxon>Kitasatosporales</taxon>
        <taxon>Streptomycetaceae</taxon>
        <taxon>Streptantibioticus</taxon>
    </lineage>
</organism>
<dbReference type="STRING" id="1003195.SCATT_15200"/>
<dbReference type="PATRIC" id="fig|1003195.29.peg.1525"/>
<reference evidence="4" key="1">
    <citation type="submission" date="2011-12" db="EMBL/GenBank/DDBJ databases">
        <title>Complete genome sequence of Streptomyces cattleya strain DSM 46488.</title>
        <authorList>
            <person name="Ou H.-Y."/>
            <person name="Li P."/>
            <person name="Zhao C."/>
            <person name="O'Hagan D."/>
            <person name="Deng Z."/>
        </authorList>
    </citation>
    <scope>NUCLEOTIDE SEQUENCE [LARGE SCALE GENOMIC DNA]</scope>
    <source>
        <strain evidence="4">ATCC 35852 / DSM 46488 / JCM 4925 / NBRC 14057 / NRRL 8057</strain>
    </source>
</reference>
<dbReference type="InterPro" id="IPR015020">
    <property type="entry name" value="Rv2525c-like_Glyco_Hydro-like"/>
</dbReference>
<dbReference type="InterPro" id="IPR017853">
    <property type="entry name" value="GH"/>
</dbReference>
<dbReference type="eggNOG" id="COG3757">
    <property type="taxonomic scope" value="Bacteria"/>
</dbReference>
<dbReference type="RefSeq" id="WP_014627628.1">
    <property type="nucleotide sequence ID" value="NC_016111.1"/>
</dbReference>
<gene>
    <name evidence="2" type="ordered locus">SCATT_15200</name>
    <name evidence="3" type="ordered locus">SCATT_22140</name>
</gene>
<dbReference type="Proteomes" id="UP000007842">
    <property type="component" value="Chromosome"/>
</dbReference>
<sequence>MTSGVDYPWSHPAPAQLRAAGVRFAMRYLSADPTKNLTLAEAKSLAAEGIWVGVVWETTADRMLSGRPGGIADAKAALAQARECGMPEDRPIYFAADFDVTPEQQGPVNAYLFGAASVLGAARVGVYGGYYTVKRALDRGAARWAWQASAWSGGQWDPRAHIQQPIDTVTIGGVECDRDTAMTSDFGQWMPGLSPEDDMPLTTDDINKIALAVNAYKNPSTGPDLWAKVGDIHKAVVERSIPSLVDGAAHSLGEHERATNAAALATRAEVAELSQKVDKLATTLAAIAKKVGA</sequence>
<accession>G8X205</accession>
<dbReference type="KEGG" id="scy:SCATT_15200"/>
<dbReference type="OrthoDB" id="9815541at2"/>
<evidence type="ECO:0000313" key="2">
    <source>
        <dbReference type="EMBL" id="AEW93891.1"/>
    </source>
</evidence>
<evidence type="ECO:0000259" key="1">
    <source>
        <dbReference type="Pfam" id="PF08924"/>
    </source>
</evidence>
<dbReference type="KEGG" id="scy:SCATT_22140"/>
<dbReference type="EMBL" id="CP003219">
    <property type="protein sequence ID" value="AEW94585.1"/>
    <property type="molecule type" value="Genomic_DNA"/>
</dbReference>
<name>G8X205_STREN</name>
<dbReference type="SUPFAM" id="SSF51445">
    <property type="entry name" value="(Trans)glycosidases"/>
    <property type="match status" value="1"/>
</dbReference>
<feature type="domain" description="Rv2525c-like glycoside hydrolase-like" evidence="1">
    <location>
        <begin position="16"/>
        <end position="179"/>
    </location>
</feature>
<keyword evidence="4" id="KW-1185">Reference proteome</keyword>
<proteinExistence type="predicted"/>
<reference evidence="2" key="2">
    <citation type="submission" date="2011-12" db="EMBL/GenBank/DDBJ databases">
        <authorList>
            <person name="Ou H.-Y."/>
            <person name="Li P."/>
            <person name="Zhao C."/>
            <person name="O'Hagan D."/>
            <person name="Deng Z."/>
        </authorList>
    </citation>
    <scope>NUCLEOTIDE SEQUENCE</scope>
    <source>
        <strain evidence="2">DSM 46488</strain>
    </source>
</reference>
<dbReference type="Pfam" id="PF08924">
    <property type="entry name" value="Rv2525c_GlyHyd-like"/>
    <property type="match status" value="1"/>
</dbReference>
<dbReference type="Gene3D" id="3.20.20.80">
    <property type="entry name" value="Glycosidases"/>
    <property type="match status" value="1"/>
</dbReference>
<protein>
    <recommendedName>
        <fullName evidence="1">Rv2525c-like glycoside hydrolase-like domain-containing protein</fullName>
    </recommendedName>
</protein>
<dbReference type="EMBL" id="CP003219">
    <property type="protein sequence ID" value="AEW93891.1"/>
    <property type="molecule type" value="Genomic_DNA"/>
</dbReference>
<evidence type="ECO:0000313" key="4">
    <source>
        <dbReference type="Proteomes" id="UP000007842"/>
    </source>
</evidence>
<dbReference type="HOGENOM" id="CLU_949691_0_0_11"/>
<dbReference type="AlphaFoldDB" id="G8X205"/>
<evidence type="ECO:0000313" key="3">
    <source>
        <dbReference type="EMBL" id="AEW94585.1"/>
    </source>
</evidence>